<dbReference type="VEuPathDB" id="FungiDB:NEUTE1DRAFT_117264"/>
<feature type="region of interest" description="Disordered" evidence="1">
    <location>
        <begin position="23"/>
        <end position="53"/>
    </location>
</feature>
<dbReference type="GeneID" id="20823251"/>
<evidence type="ECO:0000313" key="2">
    <source>
        <dbReference type="EMBL" id="EGO56302.1"/>
    </source>
</evidence>
<dbReference type="Proteomes" id="UP000008065">
    <property type="component" value="Unassembled WGS sequence"/>
</dbReference>
<dbReference type="EMBL" id="GL891305">
    <property type="protein sequence ID" value="EGO56302.1"/>
    <property type="molecule type" value="Genomic_DNA"/>
</dbReference>
<feature type="compositionally biased region" description="Basic and acidic residues" evidence="1">
    <location>
        <begin position="23"/>
        <end position="36"/>
    </location>
</feature>
<name>F8MPD7_NEUT8</name>
<accession>F8MPD7</accession>
<sequence length="65" mass="7536">MYLGTYLPIYLSDIDTLILGSEQEKRQDKTRQDKTRQQAALCPGRKKSKGESERRTFVYVVRLVG</sequence>
<evidence type="ECO:0000313" key="3">
    <source>
        <dbReference type="Proteomes" id="UP000008065"/>
    </source>
</evidence>
<proteinExistence type="predicted"/>
<dbReference type="HOGENOM" id="CLU_2850264_0_0_1"/>
<dbReference type="RefSeq" id="XP_009851913.1">
    <property type="nucleotide sequence ID" value="XM_009853611.1"/>
</dbReference>
<organism evidence="2 3">
    <name type="scientific">Neurospora tetrasperma (strain FGSC 2508 / ATCC MYA-4615 / P0657)</name>
    <dbReference type="NCBI Taxonomy" id="510951"/>
    <lineage>
        <taxon>Eukaryota</taxon>
        <taxon>Fungi</taxon>
        <taxon>Dikarya</taxon>
        <taxon>Ascomycota</taxon>
        <taxon>Pezizomycotina</taxon>
        <taxon>Sordariomycetes</taxon>
        <taxon>Sordariomycetidae</taxon>
        <taxon>Sordariales</taxon>
        <taxon>Sordariaceae</taxon>
        <taxon>Neurospora</taxon>
    </lineage>
</organism>
<reference evidence="3" key="1">
    <citation type="journal article" date="2011" name="Genetics">
        <title>Massive changes in genome architecture accompany the transition to self-fertility in the filamentous fungus Neurospora tetrasperma.</title>
        <authorList>
            <person name="Ellison C.E."/>
            <person name="Stajich J.E."/>
            <person name="Jacobson D.J."/>
            <person name="Natvig D.O."/>
            <person name="Lapidus A."/>
            <person name="Foster B."/>
            <person name="Aerts A."/>
            <person name="Riley R."/>
            <person name="Lindquist E.A."/>
            <person name="Grigoriev I.V."/>
            <person name="Taylor J.W."/>
        </authorList>
    </citation>
    <scope>NUCLEOTIDE SEQUENCE [LARGE SCALE GENOMIC DNA]</scope>
    <source>
        <strain evidence="3">FGSC 2508 / P0657</strain>
    </source>
</reference>
<keyword evidence="3" id="KW-1185">Reference proteome</keyword>
<dbReference type="AlphaFoldDB" id="F8MPD7"/>
<dbReference type="KEGG" id="nte:NEUTE1DRAFT117264"/>
<protein>
    <submittedName>
        <fullName evidence="2">Uncharacterized protein</fullName>
    </submittedName>
</protein>
<evidence type="ECO:0000256" key="1">
    <source>
        <dbReference type="SAM" id="MobiDB-lite"/>
    </source>
</evidence>
<gene>
    <name evidence="2" type="ORF">NEUTE1DRAFT_117264</name>
</gene>